<name>A0A345UHE0_9BACT</name>
<protein>
    <submittedName>
        <fullName evidence="1">Uncharacterized protein</fullName>
    </submittedName>
</protein>
<dbReference type="Proteomes" id="UP000254808">
    <property type="component" value="Chromosome"/>
</dbReference>
<evidence type="ECO:0000313" key="1">
    <source>
        <dbReference type="EMBL" id="AXI99891.1"/>
    </source>
</evidence>
<reference evidence="1 2" key="1">
    <citation type="submission" date="2018-03" db="EMBL/GenBank/DDBJ databases">
        <title>Phenotypic and genomic properties of Cyclonatronum proteinivorum gen. nov., sp. nov., a haloalkaliphilic bacteroidete from soda lakes possessing Na+-translocating rhodopsin.</title>
        <authorList>
            <person name="Toshchakov S.V."/>
            <person name="Korzhenkov A."/>
            <person name="Samarov N.I."/>
            <person name="Kublanov I.V."/>
            <person name="Muntyan M.S."/>
            <person name="Sorokin D.Y."/>
        </authorList>
    </citation>
    <scope>NUCLEOTIDE SEQUENCE [LARGE SCALE GENOMIC DNA]</scope>
    <source>
        <strain evidence="1 2">Omega</strain>
    </source>
</reference>
<dbReference type="AlphaFoldDB" id="A0A345UHE0"/>
<dbReference type="KEGG" id="cprv:CYPRO_0607"/>
<keyword evidence="2" id="KW-1185">Reference proteome</keyword>
<dbReference type="EMBL" id="CP027806">
    <property type="protein sequence ID" value="AXI99891.1"/>
    <property type="molecule type" value="Genomic_DNA"/>
</dbReference>
<sequence length="85" mass="9709">MWGRNAVSTKMSLLRGWSLVRTGIETADTFLSTITYNKLNMLSLTELKDKYIGTPGSPEREEYEQALFMELQKLETNRTNSSESV</sequence>
<evidence type="ECO:0000313" key="2">
    <source>
        <dbReference type="Proteomes" id="UP000254808"/>
    </source>
</evidence>
<proteinExistence type="predicted"/>
<gene>
    <name evidence="1" type="ORF">CYPRO_0607</name>
</gene>
<organism evidence="1 2">
    <name type="scientific">Cyclonatronum proteinivorum</name>
    <dbReference type="NCBI Taxonomy" id="1457365"/>
    <lineage>
        <taxon>Bacteria</taxon>
        <taxon>Pseudomonadati</taxon>
        <taxon>Balneolota</taxon>
        <taxon>Balneolia</taxon>
        <taxon>Balneolales</taxon>
        <taxon>Cyclonatronaceae</taxon>
        <taxon>Cyclonatronum</taxon>
    </lineage>
</organism>
<accession>A0A345UHE0</accession>